<dbReference type="CDD" id="cd01850">
    <property type="entry name" value="CDC_Septin"/>
    <property type="match status" value="1"/>
</dbReference>
<feature type="domain" description="Septin-type G" evidence="13">
    <location>
        <begin position="303"/>
        <end position="569"/>
    </location>
</feature>
<evidence type="ECO:0000256" key="2">
    <source>
        <dbReference type="ARBA" id="ARBA00005974"/>
    </source>
</evidence>
<dbReference type="InterPro" id="IPR027417">
    <property type="entry name" value="P-loop_NTPase"/>
</dbReference>
<evidence type="ECO:0000256" key="1">
    <source>
        <dbReference type="ARBA" id="ARBA00004225"/>
    </source>
</evidence>
<feature type="coiled-coil region" evidence="12">
    <location>
        <begin position="629"/>
        <end position="670"/>
    </location>
</feature>
<reference evidence="14" key="1">
    <citation type="submission" date="2020-07" db="EMBL/GenBank/DDBJ databases">
        <title>Clarias magur genome sequencing, assembly and annotation.</title>
        <authorList>
            <person name="Kushwaha B."/>
            <person name="Kumar R."/>
            <person name="Das P."/>
            <person name="Joshi C.G."/>
            <person name="Kumar D."/>
            <person name="Nagpure N.S."/>
            <person name="Pandey M."/>
            <person name="Agarwal S."/>
            <person name="Srivastava S."/>
            <person name="Singh M."/>
            <person name="Sahoo L."/>
            <person name="Jayasankar P."/>
            <person name="Meher P.K."/>
            <person name="Koringa P.G."/>
            <person name="Iquebal M.A."/>
            <person name="Das S.P."/>
            <person name="Bit A."/>
            <person name="Patnaik S."/>
            <person name="Patel N."/>
            <person name="Shah T.M."/>
            <person name="Hinsu A."/>
            <person name="Jena J.K."/>
        </authorList>
    </citation>
    <scope>NUCLEOTIDE SEQUENCE</scope>
    <source>
        <strain evidence="14">CIFAMagur01</strain>
        <tissue evidence="14">Testis</tissue>
    </source>
</reference>
<evidence type="ECO:0000313" key="14">
    <source>
        <dbReference type="EMBL" id="KAF5900724.1"/>
    </source>
</evidence>
<evidence type="ECO:0000256" key="3">
    <source>
        <dbReference type="ARBA" id="ARBA00022448"/>
    </source>
</evidence>
<dbReference type="OrthoDB" id="416553at2759"/>
<evidence type="ECO:0000256" key="7">
    <source>
        <dbReference type="ARBA" id="ARBA00022989"/>
    </source>
</evidence>
<dbReference type="AlphaFoldDB" id="A0A8J4TYE9"/>
<dbReference type="GO" id="GO:0031966">
    <property type="term" value="C:mitochondrial membrane"/>
    <property type="evidence" value="ECO:0007669"/>
    <property type="project" value="UniProtKB-SubCell"/>
</dbReference>
<keyword evidence="15" id="KW-1185">Reference proteome</keyword>
<keyword evidence="7" id="KW-1133">Transmembrane helix</keyword>
<comment type="subcellular location">
    <subcellularLocation>
        <location evidence="1">Mitochondrion membrane</location>
        <topology evidence="1">Multi-pass membrane protein</topology>
    </subcellularLocation>
</comment>
<dbReference type="GO" id="GO:0005525">
    <property type="term" value="F:GTP binding"/>
    <property type="evidence" value="ECO:0007669"/>
    <property type="project" value="UniProtKB-KW"/>
</dbReference>
<dbReference type="Proteomes" id="UP000727407">
    <property type="component" value="Unassembled WGS sequence"/>
</dbReference>
<dbReference type="EMBL" id="QNUK01000128">
    <property type="protein sequence ID" value="KAF5900724.1"/>
    <property type="molecule type" value="Genomic_DNA"/>
</dbReference>
<proteinExistence type="inferred from homology"/>
<keyword evidence="8" id="KW-0496">Mitochondrion</keyword>
<name>A0A8J4TYE9_CLAMG</name>
<keyword evidence="6" id="KW-0029">Amino-acid transport</keyword>
<evidence type="ECO:0000256" key="5">
    <source>
        <dbReference type="ARBA" id="ARBA00022741"/>
    </source>
</evidence>
<dbReference type="FunFam" id="3.40.50.300:FF:000036">
    <property type="entry name" value="septin-6 isoform X2"/>
    <property type="match status" value="1"/>
</dbReference>
<dbReference type="InterPro" id="IPR016491">
    <property type="entry name" value="Septin"/>
</dbReference>
<comment type="similarity">
    <text evidence="11">Belongs to the TRAFAC class TrmE-Era-EngA-EngB-Septin-like GTPase superfamily. Septin GTPase family.</text>
</comment>
<evidence type="ECO:0000256" key="11">
    <source>
        <dbReference type="RuleBase" id="RU004560"/>
    </source>
</evidence>
<keyword evidence="12" id="KW-0175">Coiled coil</keyword>
<dbReference type="SUPFAM" id="SSF52540">
    <property type="entry name" value="P-loop containing nucleoside triphosphate hydrolases"/>
    <property type="match status" value="1"/>
</dbReference>
<gene>
    <name evidence="14" type="primary">sept8</name>
    <name evidence="14" type="ORF">DAT39_009531</name>
</gene>
<dbReference type="Gene3D" id="3.40.50.300">
    <property type="entry name" value="P-loop containing nucleotide triphosphate hydrolases"/>
    <property type="match status" value="1"/>
</dbReference>
<protein>
    <submittedName>
        <fullName evidence="14">Septin-8-A isoform X3</fullName>
    </submittedName>
</protein>
<dbReference type="NCBIfam" id="TIGR00798">
    <property type="entry name" value="mtc"/>
    <property type="match status" value="1"/>
</dbReference>
<feature type="non-terminal residue" evidence="14">
    <location>
        <position position="682"/>
    </location>
</feature>
<keyword evidence="9 11" id="KW-0342">GTP-binding</keyword>
<evidence type="ECO:0000259" key="13">
    <source>
        <dbReference type="PROSITE" id="PS51719"/>
    </source>
</evidence>
<dbReference type="GO" id="GO:0015075">
    <property type="term" value="F:monoatomic ion transmembrane transporter activity"/>
    <property type="evidence" value="ECO:0007669"/>
    <property type="project" value="InterPro"/>
</dbReference>
<dbReference type="GO" id="GO:0006865">
    <property type="term" value="P:amino acid transport"/>
    <property type="evidence" value="ECO:0007669"/>
    <property type="project" value="UniProtKB-KW"/>
</dbReference>
<evidence type="ECO:0000256" key="4">
    <source>
        <dbReference type="ARBA" id="ARBA00022692"/>
    </source>
</evidence>
<evidence type="ECO:0000256" key="9">
    <source>
        <dbReference type="ARBA" id="ARBA00023134"/>
    </source>
</evidence>
<organism evidence="14 15">
    <name type="scientific">Clarias magur</name>
    <name type="common">Asian catfish</name>
    <name type="synonym">Macropteronotus magur</name>
    <dbReference type="NCBI Taxonomy" id="1594786"/>
    <lineage>
        <taxon>Eukaryota</taxon>
        <taxon>Metazoa</taxon>
        <taxon>Chordata</taxon>
        <taxon>Craniata</taxon>
        <taxon>Vertebrata</taxon>
        <taxon>Euteleostomi</taxon>
        <taxon>Actinopterygii</taxon>
        <taxon>Neopterygii</taxon>
        <taxon>Teleostei</taxon>
        <taxon>Ostariophysi</taxon>
        <taxon>Siluriformes</taxon>
        <taxon>Clariidae</taxon>
        <taxon>Clarias</taxon>
    </lineage>
</organism>
<evidence type="ECO:0000256" key="6">
    <source>
        <dbReference type="ARBA" id="ARBA00022970"/>
    </source>
</evidence>
<accession>A0A8J4TYE9</accession>
<comment type="similarity">
    <text evidence="2">Belongs to the sideroflexin family.</text>
</comment>
<comment type="caution">
    <text evidence="14">The sequence shown here is derived from an EMBL/GenBank/DDBJ whole genome shotgun (WGS) entry which is preliminary data.</text>
</comment>
<keyword evidence="5 11" id="KW-0547">Nucleotide-binding</keyword>
<keyword evidence="10" id="KW-0472">Membrane</keyword>
<evidence type="ECO:0000256" key="12">
    <source>
        <dbReference type="SAM" id="Coils"/>
    </source>
</evidence>
<evidence type="ECO:0000256" key="10">
    <source>
        <dbReference type="ARBA" id="ARBA00023136"/>
    </source>
</evidence>
<dbReference type="PROSITE" id="PS51719">
    <property type="entry name" value="G_SEPTIN"/>
    <property type="match status" value="1"/>
</dbReference>
<dbReference type="Pfam" id="PF03820">
    <property type="entry name" value="SFXNs"/>
    <property type="match status" value="1"/>
</dbReference>
<dbReference type="InterPro" id="IPR030379">
    <property type="entry name" value="G_SEPTIN_dom"/>
</dbReference>
<keyword evidence="3" id="KW-0813">Transport</keyword>
<dbReference type="PANTHER" id="PTHR18884">
    <property type="entry name" value="SEPTIN"/>
    <property type="match status" value="1"/>
</dbReference>
<dbReference type="Pfam" id="PF00735">
    <property type="entry name" value="Septin"/>
    <property type="match status" value="1"/>
</dbReference>
<dbReference type="InterPro" id="IPR004686">
    <property type="entry name" value="Mtc"/>
</dbReference>
<evidence type="ECO:0000313" key="15">
    <source>
        <dbReference type="Proteomes" id="UP000727407"/>
    </source>
</evidence>
<keyword evidence="4" id="KW-0812">Transmembrane</keyword>
<evidence type="ECO:0000256" key="8">
    <source>
        <dbReference type="ARBA" id="ARBA00023128"/>
    </source>
</evidence>
<sequence>MAAELSTSINIKEPRWDQGTFVGRAKHFFTVTDPRNVLLSNEELEKARRIVQDYRKGVVSPGLTEDELWRAKYIFDSAFHPDTGEKMLLIGRMSAQVPMNMTITGCMMTFYRTTPAVLFWQWINQSFNAIVNYTNRSGDAPITVNQLGMAYVSATTGAVATALGLNALAKHVSPLVGRFVPFAAVAAANCINIPLMRQRELKHGIPVMDENGNRLGESSKAAQQAISQVVISRILMASPGMEVPVDECAHSGRPGGILLGVRHAPVLRAVPTEEPEEMRTLTLGGHVGFDSLPDQLVSKSVSQGFCFNILCVGETGIGKSTLMNTLFNTIFENEEASHYQSGVHLRPSTFELQESNVELKLTIVYTVGFGDQVNKEESYKPITDYVDTQFENFLQEELKIKRSLFNYHDTRIHVCLYFISPTGHSLRSLDLVTMKMLDSKVNIIPIIAKADTISKSELHKFKIKIMSELVSNGVQIYQFPTDDEAIAEINSSMNAHLPFAVVGSGEDVKVGNKLVRARQYPWGVVQVENENHCDFVKLREMLIRVNMEDLREQTHARHYELYRRCKLEEMGFKDPDNDTQPFSLQETYVAKRREFVAELQRMEEDMRQMFVIKVKETEAELKERERELHERFECVKRMHQEEKKTLEEKRRELEEEMNSFNRRKMAAETLQALSMQTSKDKK</sequence>